<accession>A0A9P0QFX3</accession>
<dbReference type="AlphaFoldDB" id="A0A9P0QFX3"/>
<gene>
    <name evidence="1" type="ORF">ACAOBT_LOCUS37359</name>
</gene>
<keyword evidence="2" id="KW-1185">Reference proteome</keyword>
<reference evidence="1" key="1">
    <citation type="submission" date="2022-03" db="EMBL/GenBank/DDBJ databases">
        <authorList>
            <person name="Sayadi A."/>
        </authorList>
    </citation>
    <scope>NUCLEOTIDE SEQUENCE</scope>
</reference>
<comment type="caution">
    <text evidence="1">The sequence shown here is derived from an EMBL/GenBank/DDBJ whole genome shotgun (WGS) entry which is preliminary data.</text>
</comment>
<dbReference type="EMBL" id="CAKOFQ010010487">
    <property type="protein sequence ID" value="CAH2019731.1"/>
    <property type="molecule type" value="Genomic_DNA"/>
</dbReference>
<organism evidence="1 2">
    <name type="scientific">Acanthoscelides obtectus</name>
    <name type="common">Bean weevil</name>
    <name type="synonym">Bruchus obtectus</name>
    <dbReference type="NCBI Taxonomy" id="200917"/>
    <lineage>
        <taxon>Eukaryota</taxon>
        <taxon>Metazoa</taxon>
        <taxon>Ecdysozoa</taxon>
        <taxon>Arthropoda</taxon>
        <taxon>Hexapoda</taxon>
        <taxon>Insecta</taxon>
        <taxon>Pterygota</taxon>
        <taxon>Neoptera</taxon>
        <taxon>Endopterygota</taxon>
        <taxon>Coleoptera</taxon>
        <taxon>Polyphaga</taxon>
        <taxon>Cucujiformia</taxon>
        <taxon>Chrysomeloidea</taxon>
        <taxon>Chrysomelidae</taxon>
        <taxon>Bruchinae</taxon>
        <taxon>Bruchini</taxon>
        <taxon>Acanthoscelides</taxon>
    </lineage>
</organism>
<dbReference type="Proteomes" id="UP001152888">
    <property type="component" value="Unassembled WGS sequence"/>
</dbReference>
<name>A0A9P0QFX3_ACAOB</name>
<protein>
    <submittedName>
        <fullName evidence="1">Uncharacterized protein</fullName>
    </submittedName>
</protein>
<sequence>MSSAGGVKHVANVQNDKGVRSVQSGVAQPPLIVIQEQRYHLNPSKSKWITIGRAYQWSFQPVLNIKGLKTEGVTLNEEDWYEVESRRHYNQFFFMMIFSIRSKVTPSVSALIDFQIIKPSKLIGGVM</sequence>
<evidence type="ECO:0000313" key="1">
    <source>
        <dbReference type="EMBL" id="CAH2019731.1"/>
    </source>
</evidence>
<evidence type="ECO:0000313" key="2">
    <source>
        <dbReference type="Proteomes" id="UP001152888"/>
    </source>
</evidence>
<proteinExistence type="predicted"/>